<keyword evidence="2" id="KW-1185">Reference proteome</keyword>
<dbReference type="GeneID" id="19117868"/>
<dbReference type="RefSeq" id="XP_007690274.1">
    <property type="nucleotide sequence ID" value="XM_007692084.1"/>
</dbReference>
<evidence type="ECO:0000313" key="2">
    <source>
        <dbReference type="Proteomes" id="UP000054032"/>
    </source>
</evidence>
<reference evidence="1 2" key="1">
    <citation type="journal article" date="2013" name="PLoS Genet.">
        <title>Comparative genome structure, secondary metabolite, and effector coding capacity across Cochliobolus pathogens.</title>
        <authorList>
            <person name="Condon B.J."/>
            <person name="Leng Y."/>
            <person name="Wu D."/>
            <person name="Bushley K.E."/>
            <person name="Ohm R.A."/>
            <person name="Otillar R."/>
            <person name="Martin J."/>
            <person name="Schackwitz W."/>
            <person name="Grimwood J."/>
            <person name="MohdZainudin N."/>
            <person name="Xue C."/>
            <person name="Wang R."/>
            <person name="Manning V.A."/>
            <person name="Dhillon B."/>
            <person name="Tu Z.J."/>
            <person name="Steffenson B.J."/>
            <person name="Salamov A."/>
            <person name="Sun H."/>
            <person name="Lowry S."/>
            <person name="LaButti K."/>
            <person name="Han J."/>
            <person name="Copeland A."/>
            <person name="Lindquist E."/>
            <person name="Barry K."/>
            <person name="Schmutz J."/>
            <person name="Baker S.E."/>
            <person name="Ciuffetti L.M."/>
            <person name="Grigoriev I.V."/>
            <person name="Zhong S."/>
            <person name="Turgeon B.G."/>
        </authorList>
    </citation>
    <scope>NUCLEOTIDE SEQUENCE [LARGE SCALE GENOMIC DNA]</scope>
    <source>
        <strain evidence="1 2">ATCC 44560</strain>
    </source>
</reference>
<evidence type="ECO:0000313" key="1">
    <source>
        <dbReference type="EMBL" id="EUC43200.1"/>
    </source>
</evidence>
<protein>
    <submittedName>
        <fullName evidence="1">Uncharacterized protein</fullName>
    </submittedName>
</protein>
<dbReference type="EMBL" id="KI964036">
    <property type="protein sequence ID" value="EUC43200.1"/>
    <property type="molecule type" value="Genomic_DNA"/>
</dbReference>
<dbReference type="OrthoDB" id="3680457at2759"/>
<gene>
    <name evidence="1" type="ORF">COCMIDRAFT_101404</name>
</gene>
<accession>W6Z024</accession>
<dbReference type="KEGG" id="bor:COCMIDRAFT_101404"/>
<name>W6Z024_COCMI</name>
<feature type="non-terminal residue" evidence="1">
    <location>
        <position position="1"/>
    </location>
</feature>
<organism evidence="1 2">
    <name type="scientific">Bipolaris oryzae ATCC 44560</name>
    <dbReference type="NCBI Taxonomy" id="930090"/>
    <lineage>
        <taxon>Eukaryota</taxon>
        <taxon>Fungi</taxon>
        <taxon>Dikarya</taxon>
        <taxon>Ascomycota</taxon>
        <taxon>Pezizomycotina</taxon>
        <taxon>Dothideomycetes</taxon>
        <taxon>Pleosporomycetidae</taxon>
        <taxon>Pleosporales</taxon>
        <taxon>Pleosporineae</taxon>
        <taxon>Pleosporaceae</taxon>
        <taxon>Bipolaris</taxon>
    </lineage>
</organism>
<dbReference type="Proteomes" id="UP000054032">
    <property type="component" value="Unassembled WGS sequence"/>
</dbReference>
<dbReference type="AlphaFoldDB" id="W6Z024"/>
<dbReference type="HOGENOM" id="CLU_2378333_0_0_1"/>
<sequence>TSLQAPHAASIGRSARLLGLIDGILAPVHGIRVIGHAPVKMPVLATQSQDGHVPFPYSIPNLIGCIHWESLLMAEKGPQSIAWWGKTKAPLT</sequence>
<proteinExistence type="predicted"/>